<reference evidence="3" key="1">
    <citation type="journal article" date="2019" name="Int. J. Syst. Evol. Microbiol.">
        <title>The Global Catalogue of Microorganisms (GCM) 10K type strain sequencing project: providing services to taxonomists for standard genome sequencing and annotation.</title>
        <authorList>
            <consortium name="The Broad Institute Genomics Platform"/>
            <consortium name="The Broad Institute Genome Sequencing Center for Infectious Disease"/>
            <person name="Wu L."/>
            <person name="Ma J."/>
        </authorList>
    </citation>
    <scope>NUCLEOTIDE SEQUENCE [LARGE SCALE GENOMIC DNA]</scope>
    <source>
        <strain evidence="3">CCUG 50347</strain>
    </source>
</reference>
<proteinExistence type="predicted"/>
<accession>A0ABV9RPB7</accession>
<feature type="transmembrane region" description="Helical" evidence="1">
    <location>
        <begin position="241"/>
        <end position="258"/>
    </location>
</feature>
<keyword evidence="1" id="KW-0812">Transmembrane</keyword>
<feature type="transmembrane region" description="Helical" evidence="1">
    <location>
        <begin position="24"/>
        <end position="44"/>
    </location>
</feature>
<keyword evidence="3" id="KW-1185">Reference proteome</keyword>
<dbReference type="Proteomes" id="UP001595909">
    <property type="component" value="Unassembled WGS sequence"/>
</dbReference>
<evidence type="ECO:0000313" key="3">
    <source>
        <dbReference type="Proteomes" id="UP001595909"/>
    </source>
</evidence>
<keyword evidence="1" id="KW-0472">Membrane</keyword>
<organism evidence="2 3">
    <name type="scientific">Actinomycetospora chibensis</name>
    <dbReference type="NCBI Taxonomy" id="663606"/>
    <lineage>
        <taxon>Bacteria</taxon>
        <taxon>Bacillati</taxon>
        <taxon>Actinomycetota</taxon>
        <taxon>Actinomycetes</taxon>
        <taxon>Pseudonocardiales</taxon>
        <taxon>Pseudonocardiaceae</taxon>
        <taxon>Actinomycetospora</taxon>
    </lineage>
</organism>
<feature type="transmembrane region" description="Helical" evidence="1">
    <location>
        <begin position="114"/>
        <end position="140"/>
    </location>
</feature>
<feature type="transmembrane region" description="Helical" evidence="1">
    <location>
        <begin position="73"/>
        <end position="93"/>
    </location>
</feature>
<feature type="transmembrane region" description="Helical" evidence="1">
    <location>
        <begin position="146"/>
        <end position="164"/>
    </location>
</feature>
<dbReference type="InterPro" id="IPR018688">
    <property type="entry name" value="PpoB2-like"/>
</dbReference>
<feature type="transmembrane region" description="Helical" evidence="1">
    <location>
        <begin position="193"/>
        <end position="212"/>
    </location>
</feature>
<name>A0ABV9RPB7_9PSEU</name>
<dbReference type="Pfam" id="PF09948">
    <property type="entry name" value="PpoB2"/>
    <property type="match status" value="1"/>
</dbReference>
<protein>
    <submittedName>
        <fullName evidence="2">DUF2182 domain-containing protein</fullName>
    </submittedName>
</protein>
<evidence type="ECO:0000313" key="2">
    <source>
        <dbReference type="EMBL" id="MFC4835222.1"/>
    </source>
</evidence>
<evidence type="ECO:0000256" key="1">
    <source>
        <dbReference type="SAM" id="Phobius"/>
    </source>
</evidence>
<dbReference type="RefSeq" id="WP_274191694.1">
    <property type="nucleotide sequence ID" value="NZ_BAABHN010000047.1"/>
</dbReference>
<dbReference type="EMBL" id="JBHSIM010000047">
    <property type="protein sequence ID" value="MFC4835222.1"/>
    <property type="molecule type" value="Genomic_DNA"/>
</dbReference>
<gene>
    <name evidence="2" type="ORF">ACFPEL_22630</name>
</gene>
<comment type="caution">
    <text evidence="2">The sequence shown here is derived from an EMBL/GenBank/DDBJ whole genome shotgun (WGS) entry which is preliminary data.</text>
</comment>
<keyword evidence="1" id="KW-1133">Transmembrane helix</keyword>
<sequence>MSAAPVAPERPAWWVRLDWYHPEWTLGVVTVLAWAILVLAHGATSSGVVPVDGMPAMPGMDHGDAAASTAPTVSAWATGVGLWLVMAAAMMLPSLRTAMRTTSLTSRWNRRHRAAWLLAAGYLTVWAIPGLAVVTVLSVVPWTPPVWVTGVLLLVAAAWVATPVRRDSLAACHRTRRVPGQGRRADAACAREGVRLGLACVGTCWLIMLAATLATHDVLLMAVLTVVVVAEKVVEDRRRRLPAWTAGTLVVLAFGVFFL</sequence>